<evidence type="ECO:0000313" key="2">
    <source>
        <dbReference type="Proteomes" id="UP000215127"/>
    </source>
</evidence>
<dbReference type="InterPro" id="IPR011990">
    <property type="entry name" value="TPR-like_helical_dom_sf"/>
</dbReference>
<reference evidence="1 2" key="1">
    <citation type="submission" date="2016-06" db="EMBL/GenBank/DDBJ databases">
        <authorList>
            <person name="Kjaerup R.B."/>
            <person name="Dalgaard T.S."/>
            <person name="Juul-Madsen H.R."/>
        </authorList>
    </citation>
    <scope>NUCLEOTIDE SEQUENCE [LARGE SCALE GENOMIC DNA]</scope>
</reference>
<name>A0A1X7RTS0_ZYMT9</name>
<dbReference type="Proteomes" id="UP000215127">
    <property type="component" value="Chromosome 5"/>
</dbReference>
<evidence type="ECO:0000313" key="1">
    <source>
        <dbReference type="EMBL" id="SMQ50798.1"/>
    </source>
</evidence>
<proteinExistence type="predicted"/>
<evidence type="ECO:0008006" key="3">
    <source>
        <dbReference type="Google" id="ProtNLM"/>
    </source>
</evidence>
<sequence>MTEPQNFPWDFDKPSTAFWRDMDWKMARNFFQAYPPEEQTRLEHHLEPLSNLSRDERLRALIDILQASLPARDLGTVGDDIKLSPLQDAEQEVWSRTMLGIATAQDYLGLKDESEQTTRIRLENGPNGQKDLSAQHTLAYRMAERGRYDEAEDMALECRDWLNGHRNAGPSSPQALAMWKVLVETAWKTGRREIAEERIARARELVVKMKGSKFGKYAEEEGEMLEMVIGGLEGRDNV</sequence>
<dbReference type="Gene3D" id="1.25.40.10">
    <property type="entry name" value="Tetratricopeptide repeat domain"/>
    <property type="match status" value="1"/>
</dbReference>
<dbReference type="AlphaFoldDB" id="A0A1X7RTS0"/>
<dbReference type="EMBL" id="LT853696">
    <property type="protein sequence ID" value="SMQ50798.1"/>
    <property type="molecule type" value="Genomic_DNA"/>
</dbReference>
<accession>A0A1X7RTS0</accession>
<keyword evidence="2" id="KW-1185">Reference proteome</keyword>
<organism evidence="1 2">
    <name type="scientific">Zymoseptoria tritici (strain ST99CH_3D7)</name>
    <dbReference type="NCBI Taxonomy" id="1276538"/>
    <lineage>
        <taxon>Eukaryota</taxon>
        <taxon>Fungi</taxon>
        <taxon>Dikarya</taxon>
        <taxon>Ascomycota</taxon>
        <taxon>Pezizomycotina</taxon>
        <taxon>Dothideomycetes</taxon>
        <taxon>Dothideomycetidae</taxon>
        <taxon>Mycosphaerellales</taxon>
        <taxon>Mycosphaerellaceae</taxon>
        <taxon>Zymoseptoria</taxon>
    </lineage>
</organism>
<gene>
    <name evidence="1" type="ORF">ZT3D7_G5951</name>
</gene>
<protein>
    <recommendedName>
        <fullName evidence="3">MalT-like TPR region domain-containing protein</fullName>
    </recommendedName>
</protein>